<dbReference type="SUPFAM" id="SSF53474">
    <property type="entry name" value="alpha/beta-Hydrolases"/>
    <property type="match status" value="1"/>
</dbReference>
<dbReference type="InterPro" id="IPR029058">
    <property type="entry name" value="AB_hydrolase_fold"/>
</dbReference>
<proteinExistence type="predicted"/>
<dbReference type="Proteomes" id="UP001153714">
    <property type="component" value="Chromosome 19"/>
</dbReference>
<sequence>MYKLMTGKESLELKEDLEKQEDWSVKVDTCVNRLRGLVNYSHQYKKYLLDAAYNKISLAREYEPNFKLKSELILIKGTLHPNATKLEDDYGLSKYTNQVVKVFNIEADHALAPHDSRVSNIVNRFLDPNILEEFQKKRLCEFYFADPFKIL</sequence>
<gene>
    <name evidence="1" type="ORF">DIATSA_LOCUS6105</name>
</gene>
<protein>
    <submittedName>
        <fullName evidence="1">Uncharacterized protein</fullName>
    </submittedName>
</protein>
<dbReference type="OrthoDB" id="329835at2759"/>
<name>A0A9N9R2M1_9NEOP</name>
<dbReference type="AlphaFoldDB" id="A0A9N9R2M1"/>
<organism evidence="1 2">
    <name type="scientific">Diatraea saccharalis</name>
    <name type="common">sugarcane borer</name>
    <dbReference type="NCBI Taxonomy" id="40085"/>
    <lineage>
        <taxon>Eukaryota</taxon>
        <taxon>Metazoa</taxon>
        <taxon>Ecdysozoa</taxon>
        <taxon>Arthropoda</taxon>
        <taxon>Hexapoda</taxon>
        <taxon>Insecta</taxon>
        <taxon>Pterygota</taxon>
        <taxon>Neoptera</taxon>
        <taxon>Endopterygota</taxon>
        <taxon>Lepidoptera</taxon>
        <taxon>Glossata</taxon>
        <taxon>Ditrysia</taxon>
        <taxon>Pyraloidea</taxon>
        <taxon>Crambidae</taxon>
        <taxon>Crambinae</taxon>
        <taxon>Diatraea</taxon>
    </lineage>
</organism>
<accession>A0A9N9R2M1</accession>
<dbReference type="EMBL" id="OU893350">
    <property type="protein sequence ID" value="CAG9788288.1"/>
    <property type="molecule type" value="Genomic_DNA"/>
</dbReference>
<keyword evidence="2" id="KW-1185">Reference proteome</keyword>
<evidence type="ECO:0000313" key="2">
    <source>
        <dbReference type="Proteomes" id="UP001153714"/>
    </source>
</evidence>
<reference evidence="1" key="2">
    <citation type="submission" date="2022-10" db="EMBL/GenBank/DDBJ databases">
        <authorList>
            <consortium name="ENA_rothamsted_submissions"/>
            <consortium name="culmorum"/>
            <person name="King R."/>
        </authorList>
    </citation>
    <scope>NUCLEOTIDE SEQUENCE</scope>
</reference>
<evidence type="ECO:0000313" key="1">
    <source>
        <dbReference type="EMBL" id="CAG9788288.1"/>
    </source>
</evidence>
<reference evidence="1" key="1">
    <citation type="submission" date="2021-12" db="EMBL/GenBank/DDBJ databases">
        <authorList>
            <person name="King R."/>
        </authorList>
    </citation>
    <scope>NUCLEOTIDE SEQUENCE</scope>
</reference>